<evidence type="ECO:0008006" key="10">
    <source>
        <dbReference type="Google" id="ProtNLM"/>
    </source>
</evidence>
<dbReference type="Proteomes" id="UP000460718">
    <property type="component" value="Unassembled WGS sequence"/>
</dbReference>
<feature type="signal peptide" evidence="1">
    <location>
        <begin position="1"/>
        <end position="21"/>
    </location>
</feature>
<evidence type="ECO:0000313" key="3">
    <source>
        <dbReference type="EMBL" id="KAE9063055.1"/>
    </source>
</evidence>
<dbReference type="EMBL" id="QXFX01004705">
    <property type="protein sequence ID" value="KAE9063055.1"/>
    <property type="molecule type" value="Genomic_DNA"/>
</dbReference>
<gene>
    <name evidence="4" type="ORF">PF004_g28940</name>
    <name evidence="5" type="ORF">PF008_g29129</name>
    <name evidence="3" type="ORF">PF010_g29148</name>
    <name evidence="2" type="ORF">PF011_g28879</name>
</gene>
<feature type="chain" id="PRO_5036164210" description="Secreted protein" evidence="1">
    <location>
        <begin position="22"/>
        <end position="62"/>
    </location>
</feature>
<dbReference type="Proteomes" id="UP000486351">
    <property type="component" value="Unassembled WGS sequence"/>
</dbReference>
<evidence type="ECO:0000313" key="9">
    <source>
        <dbReference type="Proteomes" id="UP000488956"/>
    </source>
</evidence>
<reference evidence="6 7" key="1">
    <citation type="submission" date="2018-09" db="EMBL/GenBank/DDBJ databases">
        <title>Genomic investigation of the strawberry pathogen Phytophthora fragariae indicates pathogenicity is determined by transcriptional variation in three key races.</title>
        <authorList>
            <person name="Adams T.M."/>
            <person name="Armitage A.D."/>
            <person name="Sobczyk M.K."/>
            <person name="Bates H.J."/>
            <person name="Dunwell J.M."/>
            <person name="Nellist C.F."/>
            <person name="Harrison R.J."/>
        </authorList>
    </citation>
    <scope>NUCLEOTIDE SEQUENCE [LARGE SCALE GENOMIC DNA]</scope>
    <source>
        <strain evidence="4 7">BC-23</strain>
        <strain evidence="5 8">NOV-77</strain>
        <strain evidence="3 9">ONT-3</strain>
        <strain evidence="2 6">SCRP245</strain>
    </source>
</reference>
<dbReference type="Proteomes" id="UP000488956">
    <property type="component" value="Unassembled WGS sequence"/>
</dbReference>
<evidence type="ECO:0000313" key="2">
    <source>
        <dbReference type="EMBL" id="KAE8963860.1"/>
    </source>
</evidence>
<evidence type="ECO:0000313" key="6">
    <source>
        <dbReference type="Proteomes" id="UP000460718"/>
    </source>
</evidence>
<dbReference type="EMBL" id="QXFW01004914">
    <property type="protein sequence ID" value="KAE8963860.1"/>
    <property type="molecule type" value="Genomic_DNA"/>
</dbReference>
<evidence type="ECO:0000313" key="5">
    <source>
        <dbReference type="EMBL" id="KAE9276295.1"/>
    </source>
</evidence>
<evidence type="ECO:0000256" key="1">
    <source>
        <dbReference type="SAM" id="SignalP"/>
    </source>
</evidence>
<evidence type="ECO:0000313" key="7">
    <source>
        <dbReference type="Proteomes" id="UP000476176"/>
    </source>
</evidence>
<protein>
    <recommendedName>
        <fullName evidence="10">Secreted protein</fullName>
    </recommendedName>
</protein>
<dbReference type="Proteomes" id="UP000476176">
    <property type="component" value="Unassembled WGS sequence"/>
</dbReference>
<keyword evidence="1" id="KW-0732">Signal</keyword>
<evidence type="ECO:0000313" key="8">
    <source>
        <dbReference type="Proteomes" id="UP000486351"/>
    </source>
</evidence>
<organism evidence="2 6">
    <name type="scientific">Phytophthora fragariae</name>
    <dbReference type="NCBI Taxonomy" id="53985"/>
    <lineage>
        <taxon>Eukaryota</taxon>
        <taxon>Sar</taxon>
        <taxon>Stramenopiles</taxon>
        <taxon>Oomycota</taxon>
        <taxon>Peronosporomycetes</taxon>
        <taxon>Peronosporales</taxon>
        <taxon>Peronosporaceae</taxon>
        <taxon>Phytophthora</taxon>
    </lineage>
</organism>
<proteinExistence type="predicted"/>
<comment type="caution">
    <text evidence="2">The sequence shown here is derived from an EMBL/GenBank/DDBJ whole genome shotgun (WGS) entry which is preliminary data.</text>
</comment>
<evidence type="ECO:0000313" key="4">
    <source>
        <dbReference type="EMBL" id="KAE9167097.1"/>
    </source>
</evidence>
<sequence length="62" mass="6370">MYLWPLSIICLSPSLLGAGAGSLYMTGDASPWNISPGLVVRVCARFSSAAGLGVSYASCHPP</sequence>
<accession>A0A6A3H3I7</accession>
<dbReference type="AlphaFoldDB" id="A0A6A3H3I7"/>
<name>A0A6A3H3I7_9STRA</name>
<dbReference type="EMBL" id="QXGC01004949">
    <property type="protein sequence ID" value="KAE9167097.1"/>
    <property type="molecule type" value="Genomic_DNA"/>
</dbReference>
<dbReference type="EMBL" id="QXFY01004628">
    <property type="protein sequence ID" value="KAE9276295.1"/>
    <property type="molecule type" value="Genomic_DNA"/>
</dbReference>